<dbReference type="Gene3D" id="3.40.50.300">
    <property type="entry name" value="P-loop containing nucleotide triphosphate hydrolases"/>
    <property type="match status" value="1"/>
</dbReference>
<protein>
    <submittedName>
        <fullName evidence="8">Helicase ATP-binding domain-containing protein</fullName>
    </submittedName>
</protein>
<keyword evidence="3" id="KW-0067">ATP-binding</keyword>
<sequence>MNAHGRKLEAQKELSDVEFSNEHLAKIQQRIEKANAKCKERKQYRKLFFGAGKRKGNSDDLNEDEALDALLTPTTQKNEEDADLIPEDLELDSKDETESREPKEEPLKCAKIIYASRTHSQLEQFALELDKTNFRRGLILSEKTRVRGILVPLPSRQVLCINDQVRALKIGGLVNDRCNELLNTKTTTGDNGKRSRDESGSMIKKLAKKCGCEFAKSDAIEDLADEILIRNHQQHSSITNVVSGVTEVGRELNACPYFSTRQAMPLCELVLVPYNILLHKSTREAWNLDLNDNVVIIDEAHNYITNSIWNSQLRVG</sequence>
<dbReference type="InterPro" id="IPR027417">
    <property type="entry name" value="P-loop_NTPase"/>
</dbReference>
<dbReference type="PANTHER" id="PTHR11472:SF41">
    <property type="entry name" value="ATP-DEPENDENT DNA HELICASE DDX11-RELATED"/>
    <property type="match status" value="1"/>
</dbReference>
<proteinExistence type="predicted"/>
<evidence type="ECO:0000259" key="6">
    <source>
        <dbReference type="PROSITE" id="PS51193"/>
    </source>
</evidence>
<dbReference type="PROSITE" id="PS51193">
    <property type="entry name" value="HELICASE_ATP_BIND_2"/>
    <property type="match status" value="1"/>
</dbReference>
<accession>A0A915EQV6</accession>
<dbReference type="GO" id="GO:0034085">
    <property type="term" value="P:establishment of sister chromatid cohesion"/>
    <property type="evidence" value="ECO:0007669"/>
    <property type="project" value="TreeGrafter"/>
</dbReference>
<keyword evidence="1" id="KW-0547">Nucleotide-binding</keyword>
<evidence type="ECO:0000256" key="4">
    <source>
        <dbReference type="SAM" id="Coils"/>
    </source>
</evidence>
<organism evidence="7 8">
    <name type="scientific">Ditylenchus dipsaci</name>
    <dbReference type="NCBI Taxonomy" id="166011"/>
    <lineage>
        <taxon>Eukaryota</taxon>
        <taxon>Metazoa</taxon>
        <taxon>Ecdysozoa</taxon>
        <taxon>Nematoda</taxon>
        <taxon>Chromadorea</taxon>
        <taxon>Rhabditida</taxon>
        <taxon>Tylenchina</taxon>
        <taxon>Tylenchomorpha</taxon>
        <taxon>Sphaerularioidea</taxon>
        <taxon>Anguinidae</taxon>
        <taxon>Anguininae</taxon>
        <taxon>Ditylenchus</taxon>
    </lineage>
</organism>
<evidence type="ECO:0000256" key="1">
    <source>
        <dbReference type="ARBA" id="ARBA00022741"/>
    </source>
</evidence>
<dbReference type="GO" id="GO:0003678">
    <property type="term" value="F:DNA helicase activity"/>
    <property type="evidence" value="ECO:0007669"/>
    <property type="project" value="InterPro"/>
</dbReference>
<feature type="compositionally biased region" description="Basic and acidic residues" evidence="5">
    <location>
        <begin position="91"/>
        <end position="105"/>
    </location>
</feature>
<reference evidence="8" key="1">
    <citation type="submission" date="2022-11" db="UniProtKB">
        <authorList>
            <consortium name="WormBaseParasite"/>
        </authorList>
    </citation>
    <scope>IDENTIFICATION</scope>
</reference>
<dbReference type="Proteomes" id="UP000887574">
    <property type="component" value="Unplaced"/>
</dbReference>
<dbReference type="GO" id="GO:0005634">
    <property type="term" value="C:nucleus"/>
    <property type="evidence" value="ECO:0007669"/>
    <property type="project" value="TreeGrafter"/>
</dbReference>
<keyword evidence="2" id="KW-0378">Hydrolase</keyword>
<dbReference type="InterPro" id="IPR014013">
    <property type="entry name" value="Helic_SF1/SF2_ATP-bd_DinG/Rad3"/>
</dbReference>
<dbReference type="InterPro" id="IPR006554">
    <property type="entry name" value="Helicase-like_DEXD_c2"/>
</dbReference>
<keyword evidence="7" id="KW-1185">Reference proteome</keyword>
<evidence type="ECO:0000256" key="2">
    <source>
        <dbReference type="ARBA" id="ARBA00022801"/>
    </source>
</evidence>
<evidence type="ECO:0000313" key="7">
    <source>
        <dbReference type="Proteomes" id="UP000887574"/>
    </source>
</evidence>
<keyword evidence="4" id="KW-0175">Coiled coil</keyword>
<evidence type="ECO:0000256" key="5">
    <source>
        <dbReference type="SAM" id="MobiDB-lite"/>
    </source>
</evidence>
<dbReference type="SMART" id="SM00488">
    <property type="entry name" value="DEXDc2"/>
    <property type="match status" value="1"/>
</dbReference>
<dbReference type="AlphaFoldDB" id="A0A915EQV6"/>
<dbReference type="WBParaSite" id="jg8836.3">
    <property type="protein sequence ID" value="jg8836.3"/>
    <property type="gene ID" value="jg8836"/>
</dbReference>
<feature type="domain" description="Helicase ATP-binding" evidence="6">
    <location>
        <begin position="14"/>
        <end position="316"/>
    </location>
</feature>
<feature type="compositionally biased region" description="Acidic residues" evidence="5">
    <location>
        <begin position="80"/>
        <end position="90"/>
    </location>
</feature>
<evidence type="ECO:0000313" key="8">
    <source>
        <dbReference type="WBParaSite" id="jg8836.3"/>
    </source>
</evidence>
<dbReference type="InterPro" id="IPR010614">
    <property type="entry name" value="RAD3-like_helicase_DEAD"/>
</dbReference>
<dbReference type="GO" id="GO:0003677">
    <property type="term" value="F:DNA binding"/>
    <property type="evidence" value="ECO:0007669"/>
    <property type="project" value="InterPro"/>
</dbReference>
<dbReference type="GO" id="GO:0005524">
    <property type="term" value="F:ATP binding"/>
    <property type="evidence" value="ECO:0007669"/>
    <property type="project" value="UniProtKB-KW"/>
</dbReference>
<dbReference type="InterPro" id="IPR045028">
    <property type="entry name" value="DinG/Rad3-like"/>
</dbReference>
<feature type="coiled-coil region" evidence="4">
    <location>
        <begin position="17"/>
        <end position="44"/>
    </location>
</feature>
<evidence type="ECO:0000256" key="3">
    <source>
        <dbReference type="ARBA" id="ARBA00022840"/>
    </source>
</evidence>
<dbReference type="PANTHER" id="PTHR11472">
    <property type="entry name" value="DNA REPAIR DEAD HELICASE RAD3/XP-D SUBFAMILY MEMBER"/>
    <property type="match status" value="1"/>
</dbReference>
<dbReference type="GO" id="GO:0016818">
    <property type="term" value="F:hydrolase activity, acting on acid anhydrides, in phosphorus-containing anhydrides"/>
    <property type="evidence" value="ECO:0007669"/>
    <property type="project" value="InterPro"/>
</dbReference>
<dbReference type="Pfam" id="PF06733">
    <property type="entry name" value="DEAD_2"/>
    <property type="match status" value="1"/>
</dbReference>
<feature type="region of interest" description="Disordered" evidence="5">
    <location>
        <begin position="52"/>
        <end position="105"/>
    </location>
</feature>
<name>A0A915EQV6_9BILA</name>